<feature type="region of interest" description="Disordered" evidence="1">
    <location>
        <begin position="1"/>
        <end position="46"/>
    </location>
</feature>
<dbReference type="Proteomes" id="UP000695022">
    <property type="component" value="Unplaced"/>
</dbReference>
<proteinExistence type="predicted"/>
<gene>
    <name evidence="4" type="primary">LOC106817301</name>
</gene>
<dbReference type="GeneID" id="106817301"/>
<feature type="compositionally biased region" description="Basic and acidic residues" evidence="1">
    <location>
        <begin position="35"/>
        <end position="46"/>
    </location>
</feature>
<dbReference type="PANTHER" id="PTHR13500">
    <property type="entry name" value="NUCLEOLAR PRERIBOSOMAL-ASSOCIATED PROTEIN 1"/>
    <property type="match status" value="1"/>
</dbReference>
<evidence type="ECO:0000313" key="3">
    <source>
        <dbReference type="Proteomes" id="UP000695022"/>
    </source>
</evidence>
<sequence>MAAPKSSRESDSKVLGRKRKKSTVNTSETVANGSDNHDSEESESKAKAVKLDYSSAEFKVELKDPNTSFKALERFVAAARAWTPLDEHDIVKNYCSLSAECDEIFLLLESTKHRPAQLRVIFNALECVLLRTADDLDRYRVVGMAIVRRLLRSNMVSLHTELSAKSGVCVKSGLKLLSAMIAQGDAACQEVLALFDFSSQWLQHLLNRRNLREEQDVRVCYLHVVLAFLVAGDNGVIRASLEHPRLLAAIFPGLLLDRADTVHLVLTTVREKIVENLAVSKTAKVRLFTASMLAQLVRLYGWTRPVWNASQLADGDGNDGGFCPEGGAGDQELVHDTTHEFLLRVCCSYKYGVAFRDSSLGTAARNNKRPYESAVSITATSGIP</sequence>
<dbReference type="InterPro" id="IPR021714">
    <property type="entry name" value="URB1_N"/>
</dbReference>
<dbReference type="RefSeq" id="XP_014677450.1">
    <property type="nucleotide sequence ID" value="XM_014821964.1"/>
</dbReference>
<feature type="domain" description="URB1 N-terminal" evidence="2">
    <location>
        <begin position="101"/>
        <end position="366"/>
    </location>
</feature>
<dbReference type="PANTHER" id="PTHR13500:SF0">
    <property type="entry name" value="NUCLEOLAR PRE-RIBOSOMAL-ASSOCIATED PROTEIN 1"/>
    <property type="match status" value="1"/>
</dbReference>
<organism evidence="3 4">
    <name type="scientific">Priapulus caudatus</name>
    <name type="common">Priapulid worm</name>
    <dbReference type="NCBI Taxonomy" id="37621"/>
    <lineage>
        <taxon>Eukaryota</taxon>
        <taxon>Metazoa</taxon>
        <taxon>Ecdysozoa</taxon>
        <taxon>Scalidophora</taxon>
        <taxon>Priapulida</taxon>
        <taxon>Priapulimorpha</taxon>
        <taxon>Priapulimorphida</taxon>
        <taxon>Priapulidae</taxon>
        <taxon>Priapulus</taxon>
    </lineage>
</organism>
<feature type="compositionally biased region" description="Basic and acidic residues" evidence="1">
    <location>
        <begin position="1"/>
        <end position="14"/>
    </location>
</feature>
<evidence type="ECO:0000256" key="1">
    <source>
        <dbReference type="SAM" id="MobiDB-lite"/>
    </source>
</evidence>
<dbReference type="Pfam" id="PF11707">
    <property type="entry name" value="Npa1"/>
    <property type="match status" value="1"/>
</dbReference>
<dbReference type="InterPro" id="IPR039844">
    <property type="entry name" value="URB1"/>
</dbReference>
<accession>A0ABM1EZ29</accession>
<evidence type="ECO:0000313" key="4">
    <source>
        <dbReference type="RefSeq" id="XP_014677450.1"/>
    </source>
</evidence>
<feature type="compositionally biased region" description="Polar residues" evidence="1">
    <location>
        <begin position="23"/>
        <end position="34"/>
    </location>
</feature>
<protein>
    <submittedName>
        <fullName evidence="4">Nucleolar pre-ribosomal-associated protein 1-like</fullName>
    </submittedName>
</protein>
<reference evidence="4" key="1">
    <citation type="submission" date="2025-08" db="UniProtKB">
        <authorList>
            <consortium name="RefSeq"/>
        </authorList>
    </citation>
    <scope>IDENTIFICATION</scope>
</reference>
<evidence type="ECO:0000259" key="2">
    <source>
        <dbReference type="Pfam" id="PF11707"/>
    </source>
</evidence>
<keyword evidence="3" id="KW-1185">Reference proteome</keyword>
<name>A0ABM1EZ29_PRICU</name>